<feature type="compositionally biased region" description="Basic and acidic residues" evidence="1">
    <location>
        <begin position="93"/>
        <end position="118"/>
    </location>
</feature>
<gene>
    <name evidence="2" type="ORF">PG991_001465</name>
</gene>
<dbReference type="EMBL" id="JAQQWI010000003">
    <property type="protein sequence ID" value="KAK8037151.1"/>
    <property type="molecule type" value="Genomic_DNA"/>
</dbReference>
<proteinExistence type="predicted"/>
<sequence length="205" mass="22075">MLGSTHTFTVTSITQTAWGSTYLQRLGGEYTSGGTLTFYTNGTGPFLTDINDQTTSCVHAGHLHITARNPDLDSLPVRSELEGQHGLQTGGGRIDHFDASQRNRDPPPHGHGDREHRRSLARPRVLASMDRRRRDRTGSGMRPGRPSGLVDHPAQDEESLGGDGGRIGRVDRWPLPQKPATGTLAGGVTVALAWAKRAISGLGRS</sequence>
<evidence type="ECO:0000313" key="2">
    <source>
        <dbReference type="EMBL" id="KAK8037151.1"/>
    </source>
</evidence>
<feature type="region of interest" description="Disordered" evidence="1">
    <location>
        <begin position="83"/>
        <end position="169"/>
    </location>
</feature>
<reference evidence="2 3" key="1">
    <citation type="submission" date="2023-01" db="EMBL/GenBank/DDBJ databases">
        <title>Analysis of 21 Apiospora genomes using comparative genomics revels a genus with tremendous synthesis potential of carbohydrate active enzymes and secondary metabolites.</title>
        <authorList>
            <person name="Sorensen T."/>
        </authorList>
    </citation>
    <scope>NUCLEOTIDE SEQUENCE [LARGE SCALE GENOMIC DNA]</scope>
    <source>
        <strain evidence="2 3">CBS 20057</strain>
    </source>
</reference>
<dbReference type="Proteomes" id="UP001396898">
    <property type="component" value="Unassembled WGS sequence"/>
</dbReference>
<name>A0ABR1SS53_9PEZI</name>
<keyword evidence="3" id="KW-1185">Reference proteome</keyword>
<evidence type="ECO:0000313" key="3">
    <source>
        <dbReference type="Proteomes" id="UP001396898"/>
    </source>
</evidence>
<comment type="caution">
    <text evidence="2">The sequence shown here is derived from an EMBL/GenBank/DDBJ whole genome shotgun (WGS) entry which is preliminary data.</text>
</comment>
<accession>A0ABR1SS53</accession>
<evidence type="ECO:0000256" key="1">
    <source>
        <dbReference type="SAM" id="MobiDB-lite"/>
    </source>
</evidence>
<organism evidence="2 3">
    <name type="scientific">Apiospora marii</name>
    <dbReference type="NCBI Taxonomy" id="335849"/>
    <lineage>
        <taxon>Eukaryota</taxon>
        <taxon>Fungi</taxon>
        <taxon>Dikarya</taxon>
        <taxon>Ascomycota</taxon>
        <taxon>Pezizomycotina</taxon>
        <taxon>Sordariomycetes</taxon>
        <taxon>Xylariomycetidae</taxon>
        <taxon>Amphisphaeriales</taxon>
        <taxon>Apiosporaceae</taxon>
        <taxon>Apiospora</taxon>
    </lineage>
</organism>
<protein>
    <submittedName>
        <fullName evidence="2">Uncharacterized protein</fullName>
    </submittedName>
</protein>